<protein>
    <submittedName>
        <fullName evidence="1">Uncharacterized protein</fullName>
    </submittedName>
</protein>
<dbReference type="EMBL" id="LKAM01000019">
    <property type="protein sequence ID" value="KUM45420.1"/>
    <property type="molecule type" value="Genomic_DNA"/>
</dbReference>
<evidence type="ECO:0000313" key="1">
    <source>
        <dbReference type="EMBL" id="KUM45420.1"/>
    </source>
</evidence>
<organism evidence="1">
    <name type="scientific">Picea glauca</name>
    <name type="common">White spruce</name>
    <name type="synonym">Pinus glauca</name>
    <dbReference type="NCBI Taxonomy" id="3330"/>
    <lineage>
        <taxon>Eukaryota</taxon>
        <taxon>Viridiplantae</taxon>
        <taxon>Streptophyta</taxon>
        <taxon>Embryophyta</taxon>
        <taxon>Tracheophyta</taxon>
        <taxon>Spermatophyta</taxon>
        <taxon>Pinopsida</taxon>
        <taxon>Pinidae</taxon>
        <taxon>Conifers I</taxon>
        <taxon>Pinales</taxon>
        <taxon>Pinaceae</taxon>
        <taxon>Picea</taxon>
    </lineage>
</organism>
<sequence>MYVSTLSHWKGMSVCVLQTWDGFYKTVRVQVCLSCPNIHEGLGLFVLSNDG</sequence>
<accession>A0A101LU53</accession>
<gene>
    <name evidence="1" type="ORF">ABT39_MTgene2687</name>
</gene>
<geneLocation type="mitochondrion" evidence="1"/>
<comment type="caution">
    <text evidence="1">The sequence shown here is derived from an EMBL/GenBank/DDBJ whole genome shotgun (WGS) entry which is preliminary data.</text>
</comment>
<keyword evidence="1" id="KW-0496">Mitochondrion</keyword>
<dbReference type="AlphaFoldDB" id="A0A101LU53"/>
<reference evidence="1" key="1">
    <citation type="journal article" date="2015" name="Genome Biol. Evol.">
        <title>Organellar Genomes of White Spruce (Picea glauca): Assembly and Annotation.</title>
        <authorList>
            <person name="Jackman S.D."/>
            <person name="Warren R.L."/>
            <person name="Gibb E.A."/>
            <person name="Vandervalk B.P."/>
            <person name="Mohamadi H."/>
            <person name="Chu J."/>
            <person name="Raymond A."/>
            <person name="Pleasance S."/>
            <person name="Coope R."/>
            <person name="Wildung M.R."/>
            <person name="Ritland C.E."/>
            <person name="Bousquet J."/>
            <person name="Jones S.J."/>
            <person name="Bohlmann J."/>
            <person name="Birol I."/>
        </authorList>
    </citation>
    <scope>NUCLEOTIDE SEQUENCE [LARGE SCALE GENOMIC DNA]</scope>
    <source>
        <tissue evidence="1">Flushing bud</tissue>
    </source>
</reference>
<name>A0A101LU53_PICGL</name>
<proteinExistence type="predicted"/>